<evidence type="ECO:0000256" key="1">
    <source>
        <dbReference type="SAM" id="MobiDB-lite"/>
    </source>
</evidence>
<gene>
    <name evidence="2" type="ORF">JOF55_001782</name>
</gene>
<evidence type="ECO:0000313" key="3">
    <source>
        <dbReference type="Proteomes" id="UP001180845"/>
    </source>
</evidence>
<protein>
    <submittedName>
        <fullName evidence="2">Uncharacterized protein</fullName>
    </submittedName>
</protein>
<accession>A0AAE4CLR1</accession>
<keyword evidence="3" id="KW-1185">Reference proteome</keyword>
<dbReference type="EMBL" id="JAVDXW010000001">
    <property type="protein sequence ID" value="MDR7301601.1"/>
    <property type="molecule type" value="Genomic_DNA"/>
</dbReference>
<dbReference type="Proteomes" id="UP001180845">
    <property type="component" value="Unassembled WGS sequence"/>
</dbReference>
<evidence type="ECO:0000313" key="2">
    <source>
        <dbReference type="EMBL" id="MDR7301601.1"/>
    </source>
</evidence>
<organism evidence="2 3">
    <name type="scientific">Haloactinomyces albus</name>
    <dbReference type="NCBI Taxonomy" id="1352928"/>
    <lineage>
        <taxon>Bacteria</taxon>
        <taxon>Bacillati</taxon>
        <taxon>Actinomycetota</taxon>
        <taxon>Actinomycetes</taxon>
        <taxon>Actinopolysporales</taxon>
        <taxon>Actinopolysporaceae</taxon>
        <taxon>Haloactinomyces</taxon>
    </lineage>
</organism>
<name>A0AAE4CLR1_9ACTN</name>
<comment type="caution">
    <text evidence="2">The sequence shown here is derived from an EMBL/GenBank/DDBJ whole genome shotgun (WGS) entry which is preliminary data.</text>
</comment>
<reference evidence="2" key="1">
    <citation type="submission" date="2023-07" db="EMBL/GenBank/DDBJ databases">
        <title>Sequencing the genomes of 1000 actinobacteria strains.</title>
        <authorList>
            <person name="Klenk H.-P."/>
        </authorList>
    </citation>
    <scope>NUCLEOTIDE SEQUENCE</scope>
    <source>
        <strain evidence="2">DSM 45977</strain>
    </source>
</reference>
<proteinExistence type="predicted"/>
<sequence>MLYERDRISAHIEDLIRTRDAFDALFRADQDHRATLASVGGAEQECASRSRRGLTLLAPEPGIRQIQPPTANRNSKSE</sequence>
<feature type="compositionally biased region" description="Polar residues" evidence="1">
    <location>
        <begin position="67"/>
        <end position="78"/>
    </location>
</feature>
<dbReference type="AlphaFoldDB" id="A0AAE4CLR1"/>
<feature type="region of interest" description="Disordered" evidence="1">
    <location>
        <begin position="57"/>
        <end position="78"/>
    </location>
</feature>